<sequence length="540" mass="61261">MKYIKYLILAVMLTGAGSCSVDRVPETQLSDATFWRSEGDLNSAANYLYTFLPSLPVYDDNMSIDGFAVYPNEVSNGTRTVPNWDDDYANAYKLIRAACNIIAKAPRATSAGVDPGIVEKYVAEARFFRAWAYYNLVKRYGDVILVTTPLASDAKELTAARTNREIVYDTIYADLEFAAAKLQLPSAMGESNYGRISRTAVWAVESRAALFEGTWNKFHNAGEWRTHLERAKNAAEKVIQSGEHSLYTGGYFNLYQYQAEGMGNKENVMVRRYGANDANIISYHNIPMAIISGGVVNPTKYLVDAYLMKDGLPIDKSPLYNTPDSANHVFNNRDKRLSETVMKRGDNFSLTGKFVVSTSSTGYNYRKYVIQEDMGKSRSYIDYAIIRYAEVLLNYAEAKYELDAGITDADLDRTINQLRDRGEVAHLTNAFATAHGLNIREEIRRERRVELSMEGFRYWDLLRWKTAETELPKPVLGAYFFKDEFLALGYSLTPNLNPDNYIMPESGNMRTFLPQRDYLWPLPLTEISMNPNLVQNPNWN</sequence>
<dbReference type="Pfam" id="PF14322">
    <property type="entry name" value="SusD-like_3"/>
    <property type="match status" value="1"/>
</dbReference>
<gene>
    <name evidence="8" type="ORF">SAMN05660461_5913</name>
</gene>
<evidence type="ECO:0000256" key="5">
    <source>
        <dbReference type="ARBA" id="ARBA00023237"/>
    </source>
</evidence>
<keyword evidence="5" id="KW-0998">Cell outer membrane</keyword>
<accession>A0A1T5PBM9</accession>
<dbReference type="SUPFAM" id="SSF48452">
    <property type="entry name" value="TPR-like"/>
    <property type="match status" value="1"/>
</dbReference>
<dbReference type="GO" id="GO:0009279">
    <property type="term" value="C:cell outer membrane"/>
    <property type="evidence" value="ECO:0007669"/>
    <property type="project" value="UniProtKB-SubCell"/>
</dbReference>
<keyword evidence="3" id="KW-0732">Signal</keyword>
<proteinExistence type="inferred from homology"/>
<name>A0A1T5PBM9_9BACT</name>
<evidence type="ECO:0000256" key="3">
    <source>
        <dbReference type="ARBA" id="ARBA00022729"/>
    </source>
</evidence>
<evidence type="ECO:0000256" key="1">
    <source>
        <dbReference type="ARBA" id="ARBA00004442"/>
    </source>
</evidence>
<dbReference type="InterPro" id="IPR011990">
    <property type="entry name" value="TPR-like_helical_dom_sf"/>
</dbReference>
<dbReference type="Gene3D" id="1.25.40.390">
    <property type="match status" value="1"/>
</dbReference>
<evidence type="ECO:0000256" key="4">
    <source>
        <dbReference type="ARBA" id="ARBA00023136"/>
    </source>
</evidence>
<comment type="subcellular location">
    <subcellularLocation>
        <location evidence="1">Cell outer membrane</location>
    </subcellularLocation>
</comment>
<dbReference type="InterPro" id="IPR033985">
    <property type="entry name" value="SusD-like_N"/>
</dbReference>
<dbReference type="PROSITE" id="PS51257">
    <property type="entry name" value="PROKAR_LIPOPROTEIN"/>
    <property type="match status" value="1"/>
</dbReference>
<evidence type="ECO:0000259" key="7">
    <source>
        <dbReference type="Pfam" id="PF14322"/>
    </source>
</evidence>
<organism evidence="8 9">
    <name type="scientific">Chitinophaga ginsengisegetis</name>
    <dbReference type="NCBI Taxonomy" id="393003"/>
    <lineage>
        <taxon>Bacteria</taxon>
        <taxon>Pseudomonadati</taxon>
        <taxon>Bacteroidota</taxon>
        <taxon>Chitinophagia</taxon>
        <taxon>Chitinophagales</taxon>
        <taxon>Chitinophagaceae</taxon>
        <taxon>Chitinophaga</taxon>
    </lineage>
</organism>
<evidence type="ECO:0000313" key="9">
    <source>
        <dbReference type="Proteomes" id="UP000190166"/>
    </source>
</evidence>
<evidence type="ECO:0000313" key="8">
    <source>
        <dbReference type="EMBL" id="SKD10013.1"/>
    </source>
</evidence>
<keyword evidence="9" id="KW-1185">Reference proteome</keyword>
<dbReference type="InterPro" id="IPR012944">
    <property type="entry name" value="SusD_RagB_dom"/>
</dbReference>
<evidence type="ECO:0000259" key="6">
    <source>
        <dbReference type="Pfam" id="PF07980"/>
    </source>
</evidence>
<feature type="domain" description="RagB/SusD" evidence="6">
    <location>
        <begin position="292"/>
        <end position="539"/>
    </location>
</feature>
<reference evidence="9" key="1">
    <citation type="submission" date="2017-02" db="EMBL/GenBank/DDBJ databases">
        <authorList>
            <person name="Varghese N."/>
            <person name="Submissions S."/>
        </authorList>
    </citation>
    <scope>NUCLEOTIDE SEQUENCE [LARGE SCALE GENOMIC DNA]</scope>
    <source>
        <strain evidence="9">DSM 18108</strain>
    </source>
</reference>
<feature type="domain" description="SusD-like N-terminal" evidence="7">
    <location>
        <begin position="78"/>
        <end position="209"/>
    </location>
</feature>
<dbReference type="STRING" id="393003.SAMN05660461_5913"/>
<comment type="similarity">
    <text evidence="2">Belongs to the SusD family.</text>
</comment>
<dbReference type="RefSeq" id="WP_079473179.1">
    <property type="nucleotide sequence ID" value="NZ_FUZZ01000006.1"/>
</dbReference>
<dbReference type="EMBL" id="FUZZ01000006">
    <property type="protein sequence ID" value="SKD10013.1"/>
    <property type="molecule type" value="Genomic_DNA"/>
</dbReference>
<evidence type="ECO:0000256" key="2">
    <source>
        <dbReference type="ARBA" id="ARBA00006275"/>
    </source>
</evidence>
<protein>
    <submittedName>
        <fullName evidence="8">Starch-binding associating with outer membrane</fullName>
    </submittedName>
</protein>
<dbReference type="Proteomes" id="UP000190166">
    <property type="component" value="Unassembled WGS sequence"/>
</dbReference>
<keyword evidence="4" id="KW-0472">Membrane</keyword>
<dbReference type="Pfam" id="PF07980">
    <property type="entry name" value="SusD_RagB"/>
    <property type="match status" value="1"/>
</dbReference>
<dbReference type="AlphaFoldDB" id="A0A1T5PBM9"/>